<accession>A0AAW1XAM2</accession>
<feature type="compositionally biased region" description="Polar residues" evidence="1">
    <location>
        <begin position="29"/>
        <end position="38"/>
    </location>
</feature>
<evidence type="ECO:0000313" key="2">
    <source>
        <dbReference type="EMBL" id="KAK9933276.1"/>
    </source>
</evidence>
<sequence length="110" mass="11920">MLLKPCCRDRSTEVAAAVASATSSLFRNHYSSHNTQPSPWSPNRCRCSQTQAMPWSSSSSPPHRTPKPPPSSSILCLEPVFRPLLPSSCRRASPCLLCTAAALPCHIQSS</sequence>
<evidence type="ECO:0000313" key="3">
    <source>
        <dbReference type="Proteomes" id="UP001457282"/>
    </source>
</evidence>
<keyword evidence="3" id="KW-1185">Reference proteome</keyword>
<gene>
    <name evidence="2" type="ORF">M0R45_020477</name>
</gene>
<reference evidence="2 3" key="1">
    <citation type="journal article" date="2023" name="G3 (Bethesda)">
        <title>A chromosome-length genome assembly and annotation of blackberry (Rubus argutus, cv. 'Hillquist').</title>
        <authorList>
            <person name="Bruna T."/>
            <person name="Aryal R."/>
            <person name="Dudchenko O."/>
            <person name="Sargent D.J."/>
            <person name="Mead D."/>
            <person name="Buti M."/>
            <person name="Cavallini A."/>
            <person name="Hytonen T."/>
            <person name="Andres J."/>
            <person name="Pham M."/>
            <person name="Weisz D."/>
            <person name="Mascagni F."/>
            <person name="Usai G."/>
            <person name="Natali L."/>
            <person name="Bassil N."/>
            <person name="Fernandez G.E."/>
            <person name="Lomsadze A."/>
            <person name="Armour M."/>
            <person name="Olukolu B."/>
            <person name="Poorten T."/>
            <person name="Britton C."/>
            <person name="Davik J."/>
            <person name="Ashrafi H."/>
            <person name="Aiden E.L."/>
            <person name="Borodovsky M."/>
            <person name="Worthington M."/>
        </authorList>
    </citation>
    <scope>NUCLEOTIDE SEQUENCE [LARGE SCALE GENOMIC DNA]</scope>
    <source>
        <strain evidence="2">PI 553951</strain>
    </source>
</reference>
<organism evidence="2 3">
    <name type="scientific">Rubus argutus</name>
    <name type="common">Southern blackberry</name>
    <dbReference type="NCBI Taxonomy" id="59490"/>
    <lineage>
        <taxon>Eukaryota</taxon>
        <taxon>Viridiplantae</taxon>
        <taxon>Streptophyta</taxon>
        <taxon>Embryophyta</taxon>
        <taxon>Tracheophyta</taxon>
        <taxon>Spermatophyta</taxon>
        <taxon>Magnoliopsida</taxon>
        <taxon>eudicotyledons</taxon>
        <taxon>Gunneridae</taxon>
        <taxon>Pentapetalae</taxon>
        <taxon>rosids</taxon>
        <taxon>fabids</taxon>
        <taxon>Rosales</taxon>
        <taxon>Rosaceae</taxon>
        <taxon>Rosoideae</taxon>
        <taxon>Rosoideae incertae sedis</taxon>
        <taxon>Rubus</taxon>
    </lineage>
</organism>
<feature type="region of interest" description="Disordered" evidence="1">
    <location>
        <begin position="29"/>
        <end position="71"/>
    </location>
</feature>
<name>A0AAW1XAM2_RUBAR</name>
<proteinExistence type="predicted"/>
<evidence type="ECO:0000256" key="1">
    <source>
        <dbReference type="SAM" id="MobiDB-lite"/>
    </source>
</evidence>
<dbReference type="Proteomes" id="UP001457282">
    <property type="component" value="Unassembled WGS sequence"/>
</dbReference>
<dbReference type="EMBL" id="JBEDUW010000004">
    <property type="protein sequence ID" value="KAK9933276.1"/>
    <property type="molecule type" value="Genomic_DNA"/>
</dbReference>
<dbReference type="AlphaFoldDB" id="A0AAW1XAM2"/>
<protein>
    <submittedName>
        <fullName evidence="2">Uncharacterized protein</fullName>
    </submittedName>
</protein>
<comment type="caution">
    <text evidence="2">The sequence shown here is derived from an EMBL/GenBank/DDBJ whole genome shotgun (WGS) entry which is preliminary data.</text>
</comment>